<dbReference type="Pfam" id="PF01554">
    <property type="entry name" value="MatE"/>
    <property type="match status" value="2"/>
</dbReference>
<reference evidence="2 3" key="1">
    <citation type="submission" date="2017-11" db="EMBL/GenBank/DDBJ databases">
        <title>Genome sequence of Entomoplasma somnilux PYAN-1 (ATCC 49194).</title>
        <authorList>
            <person name="Lo W.-S."/>
            <person name="Gasparich G.E."/>
            <person name="Kuo C.-H."/>
        </authorList>
    </citation>
    <scope>NUCLEOTIDE SEQUENCE [LARGE SCALE GENOMIC DNA]</scope>
    <source>
        <strain evidence="2 3">PYAN-1</strain>
    </source>
</reference>
<dbReference type="GO" id="GO:0016020">
    <property type="term" value="C:membrane"/>
    <property type="evidence" value="ECO:0007669"/>
    <property type="project" value="InterPro"/>
</dbReference>
<evidence type="ECO:0008006" key="4">
    <source>
        <dbReference type="Google" id="ProtNLM"/>
    </source>
</evidence>
<feature type="transmembrane region" description="Helical" evidence="1">
    <location>
        <begin position="303"/>
        <end position="321"/>
    </location>
</feature>
<dbReference type="PANTHER" id="PTHR42925">
    <property type="entry name" value="MULTIDRUG AND TOXIN EFFLUX PROTEIN MATE FAMILY"/>
    <property type="match status" value="1"/>
</dbReference>
<feature type="transmembrane region" description="Helical" evidence="1">
    <location>
        <begin position="372"/>
        <end position="392"/>
    </location>
</feature>
<evidence type="ECO:0000313" key="3">
    <source>
        <dbReference type="Proteomes" id="UP000232230"/>
    </source>
</evidence>
<feature type="transmembrane region" description="Helical" evidence="1">
    <location>
        <begin position="6"/>
        <end position="23"/>
    </location>
</feature>
<dbReference type="InterPro" id="IPR047135">
    <property type="entry name" value="YsiQ"/>
</dbReference>
<feature type="transmembrane region" description="Helical" evidence="1">
    <location>
        <begin position="342"/>
        <end position="360"/>
    </location>
</feature>
<sequence length="406" mass="45220">MSLQFIPSLVASGTLVVGGNLIGQNRKEELATIITTGIVVNFLITGFVVLLVNIFAPQLAQMQGTSDNLITGTNIKEMDFVSDYIRILTIQLLFMSIAQVYIAGLQVLKKQRHVAIGAILSNFIDLGVVSLILFGIKGANPLWAALGIPLSVLFQMIYMIIINMHYIDYRNKKRFDRKFAIETIRIGLPITLEMGLWNVCNFMSRSAVAGLGTPNGEDIDKYINLNVYINTINQFSGTFLQAISTVTSILVAREIGRGSVDDAYHQGMNCWKISVYAQLILSTLTFSAVYPLLVWVFNADTQIVIKFGIIIFAIANIKTLFDTVNLTLLRALWAVGDLWTPLIVSIFTMTIGMVMIPLIIEYTFTGATGLGLIYIWLGILLDPIGRATIYVIRWRGRKWTKYAKKL</sequence>
<dbReference type="GO" id="GO:0042910">
    <property type="term" value="F:xenobiotic transmembrane transporter activity"/>
    <property type="evidence" value="ECO:0007669"/>
    <property type="project" value="InterPro"/>
</dbReference>
<evidence type="ECO:0000256" key="1">
    <source>
        <dbReference type="SAM" id="Phobius"/>
    </source>
</evidence>
<feature type="transmembrane region" description="Helical" evidence="1">
    <location>
        <begin position="142"/>
        <end position="167"/>
    </location>
</feature>
<feature type="transmembrane region" description="Helical" evidence="1">
    <location>
        <begin position="84"/>
        <end position="102"/>
    </location>
</feature>
<evidence type="ECO:0000313" key="2">
    <source>
        <dbReference type="EMBL" id="ATZ19079.1"/>
    </source>
</evidence>
<protein>
    <recommendedName>
        <fullName evidence="4">MATE efflux family protein</fullName>
    </recommendedName>
</protein>
<keyword evidence="1" id="KW-0812">Transmembrane</keyword>
<feature type="transmembrane region" description="Helical" evidence="1">
    <location>
        <begin position="275"/>
        <end position="297"/>
    </location>
</feature>
<gene>
    <name evidence="2" type="ORF">ESOMN_v1c06970</name>
</gene>
<dbReference type="Proteomes" id="UP000232230">
    <property type="component" value="Chromosome"/>
</dbReference>
<dbReference type="PANTHER" id="PTHR42925:SF1">
    <property type="entry name" value="VIRULENCE FACTOR MVIN"/>
    <property type="match status" value="1"/>
</dbReference>
<keyword evidence="1" id="KW-0472">Membrane</keyword>
<dbReference type="KEGG" id="esx:ESOMN_v1c06970"/>
<feature type="transmembrane region" description="Helical" evidence="1">
    <location>
        <begin position="30"/>
        <end position="56"/>
    </location>
</feature>
<feature type="transmembrane region" description="Helical" evidence="1">
    <location>
        <begin position="114"/>
        <end position="136"/>
    </location>
</feature>
<keyword evidence="1" id="KW-1133">Transmembrane helix</keyword>
<dbReference type="EMBL" id="CP024965">
    <property type="protein sequence ID" value="ATZ19079.1"/>
    <property type="molecule type" value="Genomic_DNA"/>
</dbReference>
<name>A0A2K8NZ28_9MOLU</name>
<dbReference type="GO" id="GO:0015297">
    <property type="term" value="F:antiporter activity"/>
    <property type="evidence" value="ECO:0007669"/>
    <property type="project" value="InterPro"/>
</dbReference>
<accession>A0A2K8NZ28</accession>
<keyword evidence="3" id="KW-1185">Reference proteome</keyword>
<dbReference type="InterPro" id="IPR002528">
    <property type="entry name" value="MATE_fam"/>
</dbReference>
<dbReference type="AlphaFoldDB" id="A0A2K8NZ28"/>
<proteinExistence type="predicted"/>
<organism evidence="2 3">
    <name type="scientific">Williamsoniiplasma somnilux</name>
    <dbReference type="NCBI Taxonomy" id="215578"/>
    <lineage>
        <taxon>Bacteria</taxon>
        <taxon>Bacillati</taxon>
        <taxon>Mycoplasmatota</taxon>
        <taxon>Mollicutes</taxon>
        <taxon>Entomoplasmatales</taxon>
        <taxon>Williamsoniiplasma</taxon>
    </lineage>
</organism>